<dbReference type="GeneID" id="27690002"/>
<dbReference type="Proteomes" id="UP000053201">
    <property type="component" value="Unassembled WGS sequence"/>
</dbReference>
<accession>A0A0L0HC24</accession>
<dbReference type="NCBIfam" id="TIGR01798">
    <property type="entry name" value="cit_synth_I"/>
    <property type="match status" value="1"/>
</dbReference>
<protein>
    <recommendedName>
        <fullName evidence="5">Citrate synthase</fullName>
    </recommendedName>
</protein>
<gene>
    <name evidence="6" type="ORF">SPPG_06716</name>
</gene>
<evidence type="ECO:0000313" key="6">
    <source>
        <dbReference type="EMBL" id="KNC98323.1"/>
    </source>
</evidence>
<dbReference type="OrthoDB" id="435022at2759"/>
<proteinExistence type="inferred from homology"/>
<dbReference type="InterPro" id="IPR016142">
    <property type="entry name" value="Citrate_synth-like_lrg_a-sub"/>
</dbReference>
<comment type="similarity">
    <text evidence="2 5">Belongs to the citrate synthase family.</text>
</comment>
<dbReference type="UniPathway" id="UPA00223">
    <property type="reaction ID" value="UER00717"/>
</dbReference>
<evidence type="ECO:0000256" key="1">
    <source>
        <dbReference type="ARBA" id="ARBA00004751"/>
    </source>
</evidence>
<dbReference type="InParanoid" id="A0A0L0HC24"/>
<dbReference type="GO" id="GO:0006099">
    <property type="term" value="P:tricarboxylic acid cycle"/>
    <property type="evidence" value="ECO:0007669"/>
    <property type="project" value="UniProtKB-UniPathway"/>
</dbReference>
<dbReference type="OMA" id="EFAVSHH"/>
<organism evidence="6 7">
    <name type="scientific">Spizellomyces punctatus (strain DAOM BR117)</name>
    <dbReference type="NCBI Taxonomy" id="645134"/>
    <lineage>
        <taxon>Eukaryota</taxon>
        <taxon>Fungi</taxon>
        <taxon>Fungi incertae sedis</taxon>
        <taxon>Chytridiomycota</taxon>
        <taxon>Chytridiomycota incertae sedis</taxon>
        <taxon>Chytridiomycetes</taxon>
        <taxon>Spizellomycetales</taxon>
        <taxon>Spizellomycetaceae</taxon>
        <taxon>Spizellomyces</taxon>
    </lineage>
</organism>
<dbReference type="InterPro" id="IPR016143">
    <property type="entry name" value="Citrate_synth-like_sm_a-sub"/>
</dbReference>
<dbReference type="InterPro" id="IPR010953">
    <property type="entry name" value="Citrate_synthase_typ-I"/>
</dbReference>
<dbReference type="NCBIfam" id="NF004126">
    <property type="entry name" value="PRK05614.1"/>
    <property type="match status" value="1"/>
</dbReference>
<comment type="pathway">
    <text evidence="1">Carbohydrate metabolism; tricarboxylic acid cycle; isocitrate from oxaloacetate: step 1/2.</text>
</comment>
<dbReference type="PANTHER" id="PTHR42871">
    <property type="entry name" value="CITRATE SYNTHASE"/>
    <property type="match status" value="1"/>
</dbReference>
<dbReference type="InterPro" id="IPR036969">
    <property type="entry name" value="Citrate_synthase_sf"/>
</dbReference>
<dbReference type="VEuPathDB" id="FungiDB:SPPG_06716"/>
<dbReference type="RefSeq" id="XP_016606363.1">
    <property type="nucleotide sequence ID" value="XM_016754918.1"/>
</dbReference>
<evidence type="ECO:0000256" key="2">
    <source>
        <dbReference type="ARBA" id="ARBA00010566"/>
    </source>
</evidence>
<evidence type="ECO:0000256" key="4">
    <source>
        <dbReference type="ARBA" id="ARBA00022679"/>
    </source>
</evidence>
<reference evidence="6 7" key="1">
    <citation type="submission" date="2009-08" db="EMBL/GenBank/DDBJ databases">
        <title>The Genome Sequence of Spizellomyces punctatus strain DAOM BR117.</title>
        <authorList>
            <consortium name="The Broad Institute Genome Sequencing Platform"/>
            <person name="Russ C."/>
            <person name="Cuomo C."/>
            <person name="Shea T."/>
            <person name="Young S.K."/>
            <person name="Zeng Q."/>
            <person name="Koehrsen M."/>
            <person name="Haas B."/>
            <person name="Borodovsky M."/>
            <person name="Guigo R."/>
            <person name="Alvarado L."/>
            <person name="Berlin A."/>
            <person name="Bochicchio J."/>
            <person name="Borenstein D."/>
            <person name="Chapman S."/>
            <person name="Chen Z."/>
            <person name="Engels R."/>
            <person name="Freedman E."/>
            <person name="Gellesch M."/>
            <person name="Goldberg J."/>
            <person name="Griggs A."/>
            <person name="Gujja S."/>
            <person name="Heiman D."/>
            <person name="Hepburn T."/>
            <person name="Howarth C."/>
            <person name="Jen D."/>
            <person name="Larson L."/>
            <person name="Lewis B."/>
            <person name="Mehta T."/>
            <person name="Park D."/>
            <person name="Pearson M."/>
            <person name="Roberts A."/>
            <person name="Saif S."/>
            <person name="Shenoy N."/>
            <person name="Sisk P."/>
            <person name="Stolte C."/>
            <person name="Sykes S."/>
            <person name="Thomson T."/>
            <person name="Walk T."/>
            <person name="White J."/>
            <person name="Yandava C."/>
            <person name="Burger G."/>
            <person name="Gray M.W."/>
            <person name="Holland P.W.H."/>
            <person name="King N."/>
            <person name="Lang F.B.F."/>
            <person name="Roger A.J."/>
            <person name="Ruiz-Trillo I."/>
            <person name="Lander E."/>
            <person name="Nusbaum C."/>
        </authorList>
    </citation>
    <scope>NUCLEOTIDE SEQUENCE [LARGE SCALE GENOMIC DNA]</scope>
    <source>
        <strain evidence="6 7">DAOM BR117</strain>
    </source>
</reference>
<dbReference type="InterPro" id="IPR019810">
    <property type="entry name" value="Citrate_synthase_AS"/>
</dbReference>
<dbReference type="GO" id="GO:0046912">
    <property type="term" value="F:acyltransferase activity, acyl groups converted into alkyl on transfer"/>
    <property type="evidence" value="ECO:0007669"/>
    <property type="project" value="InterPro"/>
</dbReference>
<dbReference type="SUPFAM" id="SSF48256">
    <property type="entry name" value="Citrate synthase"/>
    <property type="match status" value="1"/>
</dbReference>
<keyword evidence="7" id="KW-1185">Reference proteome</keyword>
<dbReference type="Gene3D" id="1.10.230.10">
    <property type="entry name" value="Cytochrome P450-Terp, domain 2"/>
    <property type="match status" value="1"/>
</dbReference>
<dbReference type="eggNOG" id="KOG2617">
    <property type="taxonomic scope" value="Eukaryota"/>
</dbReference>
<dbReference type="FunFam" id="1.10.580.10:FF:000005">
    <property type="entry name" value="Citrate synthase"/>
    <property type="match status" value="1"/>
</dbReference>
<dbReference type="GO" id="GO:0005737">
    <property type="term" value="C:cytoplasm"/>
    <property type="evidence" value="ECO:0007669"/>
    <property type="project" value="InterPro"/>
</dbReference>
<dbReference type="GO" id="GO:0032787">
    <property type="term" value="P:monocarboxylic acid metabolic process"/>
    <property type="evidence" value="ECO:0007669"/>
    <property type="project" value="UniProtKB-ARBA"/>
</dbReference>
<dbReference type="InterPro" id="IPR002020">
    <property type="entry name" value="Citrate_synthase"/>
</dbReference>
<evidence type="ECO:0000256" key="3">
    <source>
        <dbReference type="ARBA" id="ARBA00022532"/>
    </source>
</evidence>
<dbReference type="EMBL" id="KQ257461">
    <property type="protein sequence ID" value="KNC98323.1"/>
    <property type="molecule type" value="Genomic_DNA"/>
</dbReference>
<dbReference type="PROSITE" id="PS00480">
    <property type="entry name" value="CITRATE_SYNTHASE"/>
    <property type="match status" value="1"/>
</dbReference>
<dbReference type="Pfam" id="PF00285">
    <property type="entry name" value="Citrate_synt"/>
    <property type="match status" value="1"/>
</dbReference>
<keyword evidence="4 5" id="KW-0808">Transferase</keyword>
<dbReference type="PANTHER" id="PTHR42871:SF1">
    <property type="entry name" value="CITRATE SYNTHASE"/>
    <property type="match status" value="1"/>
</dbReference>
<keyword evidence="3" id="KW-0816">Tricarboxylic acid cycle</keyword>
<dbReference type="Gene3D" id="1.10.580.10">
    <property type="entry name" value="Citrate Synthase, domain 1"/>
    <property type="match status" value="1"/>
</dbReference>
<sequence length="502" mass="57427">MSSFGTDSTLWQIGDDLIVPPIFSEEIPRSLPEEKQLEMSVHRSANPEQHFLEVVDHRTGKKHMIPVEEDTIDASIFAQLGLSVYDNGYLNTAVCRSSISYIDGDKGILRYRGYNIEDLAMHSSFLEVSYLLIFGDLPTADQLNMWTTRIMRHTFIHENMIDYLRSFRYDAHPMGMVTSALAAMSTFHPEANTALQGEHIYQNENMVNKQIFRCLGKVPTLAACAYRHRIGRAYNSPSNEFGYTENFLYMLDRLSENNYVPNPRLSRALDIIFILHADHELNCSTAAMRQMTSTGVDPFICLTGAASALYGPSHGGANEAALKMLEEIGSVDHIPAFIEEVKAKKRRLMGFGHRVYKSYDPRAKILKQIADEVFEIMGRNNLIDVAIELERIALSDEYFIKRNLYPNVDFYSGIIYKAMGFPTDFFPVLFCIARTAGWLAHWHEQLQNPIPIFRPKQAYEGEEPRNYVPIDERVAQESSPLDLQEKYLLRKNLPPMKEERDI</sequence>
<dbReference type="FunFam" id="1.10.230.10:FF:000002">
    <property type="entry name" value="Citrate synthase"/>
    <property type="match status" value="1"/>
</dbReference>
<dbReference type="PRINTS" id="PR00143">
    <property type="entry name" value="CITRTSNTHASE"/>
</dbReference>
<evidence type="ECO:0000256" key="5">
    <source>
        <dbReference type="RuleBase" id="RU000441"/>
    </source>
</evidence>
<dbReference type="AlphaFoldDB" id="A0A0L0HC24"/>
<name>A0A0L0HC24_SPIPD</name>
<evidence type="ECO:0000313" key="7">
    <source>
        <dbReference type="Proteomes" id="UP000053201"/>
    </source>
</evidence>
<dbReference type="STRING" id="645134.A0A0L0HC24"/>